<feature type="compositionally biased region" description="Acidic residues" evidence="1">
    <location>
        <begin position="85"/>
        <end position="98"/>
    </location>
</feature>
<organism evidence="3 4">
    <name type="scientific">Basidiobolus meristosporus CBS 931.73</name>
    <dbReference type="NCBI Taxonomy" id="1314790"/>
    <lineage>
        <taxon>Eukaryota</taxon>
        <taxon>Fungi</taxon>
        <taxon>Fungi incertae sedis</taxon>
        <taxon>Zoopagomycota</taxon>
        <taxon>Entomophthoromycotina</taxon>
        <taxon>Basidiobolomycetes</taxon>
        <taxon>Basidiobolales</taxon>
        <taxon>Basidiobolaceae</taxon>
        <taxon>Basidiobolus</taxon>
    </lineage>
</organism>
<reference evidence="3 4" key="1">
    <citation type="submission" date="2016-07" db="EMBL/GenBank/DDBJ databases">
        <title>Pervasive Adenine N6-methylation of Active Genes in Fungi.</title>
        <authorList>
            <consortium name="DOE Joint Genome Institute"/>
            <person name="Mondo S.J."/>
            <person name="Dannebaum R.O."/>
            <person name="Kuo R.C."/>
            <person name="Labutti K."/>
            <person name="Haridas S."/>
            <person name="Kuo A."/>
            <person name="Salamov A."/>
            <person name="Ahrendt S.R."/>
            <person name="Lipzen A."/>
            <person name="Sullivan W."/>
            <person name="Andreopoulos W.B."/>
            <person name="Clum A."/>
            <person name="Lindquist E."/>
            <person name="Daum C."/>
            <person name="Ramamoorthy G.K."/>
            <person name="Gryganskyi A."/>
            <person name="Culley D."/>
            <person name="Magnuson J.K."/>
            <person name="James T.Y."/>
            <person name="O'Malley M.A."/>
            <person name="Stajich J.E."/>
            <person name="Spatafora J.W."/>
            <person name="Visel A."/>
            <person name="Grigoriev I.V."/>
        </authorList>
    </citation>
    <scope>NUCLEOTIDE SEQUENCE [LARGE SCALE GENOMIC DNA]</scope>
    <source>
        <strain evidence="3 4">CBS 931.73</strain>
    </source>
</reference>
<dbReference type="Proteomes" id="UP000193498">
    <property type="component" value="Unassembled WGS sequence"/>
</dbReference>
<name>A0A1Y1XUD3_9FUNG</name>
<feature type="signal peptide" evidence="2">
    <location>
        <begin position="1"/>
        <end position="21"/>
    </location>
</feature>
<evidence type="ECO:0000256" key="2">
    <source>
        <dbReference type="SAM" id="SignalP"/>
    </source>
</evidence>
<dbReference type="EMBL" id="MCFE01000451">
    <property type="protein sequence ID" value="ORX89372.1"/>
    <property type="molecule type" value="Genomic_DNA"/>
</dbReference>
<comment type="caution">
    <text evidence="3">The sequence shown here is derived from an EMBL/GenBank/DDBJ whole genome shotgun (WGS) entry which is preliminary data.</text>
</comment>
<proteinExistence type="predicted"/>
<sequence length="98" mass="11002">MLPILILSFASSLSLLALTEQAEDHAPREVYPVVVNPAIETLDTWRQKIGNAVDYIPGDEYEENEFEGYADNYAYLLPEAQNQYDADDDEDEADGDSN</sequence>
<gene>
    <name evidence="3" type="ORF">K493DRAFT_318734</name>
</gene>
<feature type="chain" id="PRO_5012237423" evidence="2">
    <location>
        <begin position="22"/>
        <end position="98"/>
    </location>
</feature>
<evidence type="ECO:0000256" key="1">
    <source>
        <dbReference type="SAM" id="MobiDB-lite"/>
    </source>
</evidence>
<feature type="region of interest" description="Disordered" evidence="1">
    <location>
        <begin position="79"/>
        <end position="98"/>
    </location>
</feature>
<protein>
    <submittedName>
        <fullName evidence="3">Uncharacterized protein</fullName>
    </submittedName>
</protein>
<accession>A0A1Y1XUD3</accession>
<keyword evidence="4" id="KW-1185">Reference proteome</keyword>
<evidence type="ECO:0000313" key="3">
    <source>
        <dbReference type="EMBL" id="ORX89372.1"/>
    </source>
</evidence>
<evidence type="ECO:0000313" key="4">
    <source>
        <dbReference type="Proteomes" id="UP000193498"/>
    </source>
</evidence>
<keyword evidence="2" id="KW-0732">Signal</keyword>
<dbReference type="InParanoid" id="A0A1Y1XUD3"/>
<dbReference type="AlphaFoldDB" id="A0A1Y1XUD3"/>